<evidence type="ECO:0000313" key="1">
    <source>
        <dbReference type="EMBL" id="SCU72305.1"/>
    </source>
</evidence>
<protein>
    <submittedName>
        <fullName evidence="1">Uncharacterized protein</fullName>
    </submittedName>
</protein>
<dbReference type="EMBL" id="CZPT02001837">
    <property type="protein sequence ID" value="SCU72305.1"/>
    <property type="molecule type" value="Genomic_DNA"/>
</dbReference>
<dbReference type="RefSeq" id="XP_067082819.1">
    <property type="nucleotide sequence ID" value="XM_067226718.1"/>
</dbReference>
<proteinExistence type="predicted"/>
<dbReference type="Proteomes" id="UP000195570">
    <property type="component" value="Unassembled WGS sequence"/>
</dbReference>
<organism evidence="1 2">
    <name type="scientific">Trypanosoma equiperdum</name>
    <dbReference type="NCBI Taxonomy" id="5694"/>
    <lineage>
        <taxon>Eukaryota</taxon>
        <taxon>Discoba</taxon>
        <taxon>Euglenozoa</taxon>
        <taxon>Kinetoplastea</taxon>
        <taxon>Metakinetoplastina</taxon>
        <taxon>Trypanosomatida</taxon>
        <taxon>Trypanosomatidae</taxon>
        <taxon>Trypanosoma</taxon>
    </lineage>
</organism>
<comment type="caution">
    <text evidence="1">The sequence shown here is derived from an EMBL/GenBank/DDBJ whole genome shotgun (WGS) entry which is preliminary data.</text>
</comment>
<dbReference type="GeneID" id="92377821"/>
<accession>A0A1G4IIG5</accession>
<dbReference type="AlphaFoldDB" id="A0A1G4IIG5"/>
<reference evidence="1" key="1">
    <citation type="submission" date="2016-09" db="EMBL/GenBank/DDBJ databases">
        <authorList>
            <person name="Hebert L."/>
            <person name="Moumen B."/>
        </authorList>
    </citation>
    <scope>NUCLEOTIDE SEQUENCE [LARGE SCALE GENOMIC DNA]</scope>
    <source>
        <strain evidence="1">OVI</strain>
    </source>
</reference>
<gene>
    <name evidence="1" type="ORF">TEOVI_000388100</name>
</gene>
<dbReference type="VEuPathDB" id="TriTrypDB:TEOVI_000388100"/>
<sequence>MRCFGACGRVFFSVSTLHAPSLRRCRSISTGSGANLQKPSWIAQLCSDAQKSEKTISCDVKVYDELSWRRRRFSFDKELWDPARMSSIVRRRLCLGNEEAEYTVIGEAFAFADREDSPVVNEPQHSCKLLWDHNSSVEKLLIQISDHFPPLLWYAVKPTLESLKRIFSEFLDVDAEHMKKNLPYYESVQNAMETSTQERLGVTLSPTSVKDRFVADMRRRDPKDLELDYPCEYSVFLGTSPHFRLVEDRMMKSNPFVFGWPLLLSDGNEHLDGTPLRMAAFRTVYSKSLLMFHTRLDLQVDHRLASSEAGEETLLDVPIFCNINYPKNTRLCGGKPLVQRFNTVMGTTYPLDTPVDILAALAKEQCVKGPNELLEELRFLTAAAERAPDEERVFRISDDQLSANRIVGQLAYTIIYVALVNYDRFIKDVFDVYKTHRSDMVRVACARGASIVGRPDLIEQLISAEREGPCKNMLRGVVTTP</sequence>
<keyword evidence="2" id="KW-1185">Reference proteome</keyword>
<evidence type="ECO:0000313" key="2">
    <source>
        <dbReference type="Proteomes" id="UP000195570"/>
    </source>
</evidence>
<name>A0A1G4IIG5_TRYEQ</name>